<dbReference type="GO" id="GO:0006508">
    <property type="term" value="P:proteolysis"/>
    <property type="evidence" value="ECO:0007669"/>
    <property type="project" value="UniProtKB-KW"/>
</dbReference>
<feature type="signal peptide" evidence="9">
    <location>
        <begin position="1"/>
        <end position="24"/>
    </location>
</feature>
<keyword evidence="6" id="KW-0862">Zinc</keyword>
<accession>A0AA44CPF7</accession>
<evidence type="ECO:0000256" key="8">
    <source>
        <dbReference type="RuleBase" id="RU004447"/>
    </source>
</evidence>
<dbReference type="InterPro" id="IPR011249">
    <property type="entry name" value="Metalloenz_LuxS/M16"/>
</dbReference>
<evidence type="ECO:0000256" key="7">
    <source>
        <dbReference type="ARBA" id="ARBA00023049"/>
    </source>
</evidence>
<evidence type="ECO:0000256" key="5">
    <source>
        <dbReference type="ARBA" id="ARBA00022801"/>
    </source>
</evidence>
<comment type="similarity">
    <text evidence="2 8">Belongs to the peptidase M16 family.</text>
</comment>
<keyword evidence="9" id="KW-0732">Signal</keyword>
<keyword evidence="3" id="KW-0645">Protease</keyword>
<keyword evidence="7" id="KW-0482">Metalloprotease</keyword>
<dbReference type="PANTHER" id="PTHR43690:SF17">
    <property type="entry name" value="PROTEIN YHJJ"/>
    <property type="match status" value="1"/>
</dbReference>
<reference evidence="12" key="1">
    <citation type="submission" date="2020-03" db="EMBL/GenBank/DDBJ databases">
        <authorList>
            <person name="Kislichkina A."/>
            <person name="Dentovskaya S."/>
            <person name="Shaikhutdinov R."/>
            <person name="Ivanov S."/>
            <person name="Sizova A."/>
            <person name="Solomentsev V."/>
            <person name="Bogun A."/>
        </authorList>
    </citation>
    <scope>NUCLEOTIDE SEQUENCE</scope>
    <source>
        <strain evidence="12">SCPM-O-B-7610</strain>
    </source>
</reference>
<evidence type="ECO:0000256" key="2">
    <source>
        <dbReference type="ARBA" id="ARBA00007261"/>
    </source>
</evidence>
<evidence type="ECO:0000256" key="9">
    <source>
        <dbReference type="SAM" id="SignalP"/>
    </source>
</evidence>
<dbReference type="EMBL" id="JAASAI010000022">
    <property type="protein sequence ID" value="NIL24305.1"/>
    <property type="molecule type" value="Genomic_DNA"/>
</dbReference>
<dbReference type="Gene3D" id="3.30.830.10">
    <property type="entry name" value="Metalloenzyme, LuxS/M16 peptidase-like"/>
    <property type="match status" value="4"/>
</dbReference>
<evidence type="ECO:0000256" key="4">
    <source>
        <dbReference type="ARBA" id="ARBA00022723"/>
    </source>
</evidence>
<comment type="cofactor">
    <cofactor evidence="1">
        <name>Zn(2+)</name>
        <dbReference type="ChEBI" id="CHEBI:29105"/>
    </cofactor>
</comment>
<dbReference type="GO" id="GO:0004222">
    <property type="term" value="F:metalloendopeptidase activity"/>
    <property type="evidence" value="ECO:0007669"/>
    <property type="project" value="InterPro"/>
</dbReference>
<feature type="domain" description="Peptidase M16 N-terminal" evidence="10">
    <location>
        <begin position="56"/>
        <end position="165"/>
    </location>
</feature>
<gene>
    <name evidence="12" type="ORF">HB991_17545</name>
</gene>
<evidence type="ECO:0000256" key="6">
    <source>
        <dbReference type="ARBA" id="ARBA00022833"/>
    </source>
</evidence>
<dbReference type="Pfam" id="PF00675">
    <property type="entry name" value="Peptidase_M16"/>
    <property type="match status" value="1"/>
</dbReference>
<evidence type="ECO:0000256" key="1">
    <source>
        <dbReference type="ARBA" id="ARBA00001947"/>
    </source>
</evidence>
<evidence type="ECO:0000313" key="12">
    <source>
        <dbReference type="EMBL" id="NIL24305.1"/>
    </source>
</evidence>
<evidence type="ECO:0000256" key="3">
    <source>
        <dbReference type="ARBA" id="ARBA00022670"/>
    </source>
</evidence>
<feature type="domain" description="Peptidase M16 C-terminal" evidence="11">
    <location>
        <begin position="205"/>
        <end position="386"/>
    </location>
</feature>
<evidence type="ECO:0000313" key="13">
    <source>
        <dbReference type="Proteomes" id="UP000712947"/>
    </source>
</evidence>
<dbReference type="PANTHER" id="PTHR43690">
    <property type="entry name" value="NARDILYSIN"/>
    <property type="match status" value="1"/>
</dbReference>
<dbReference type="SUPFAM" id="SSF63411">
    <property type="entry name" value="LuxS/MPP-like metallohydrolase"/>
    <property type="match status" value="3"/>
</dbReference>
<dbReference type="AlphaFoldDB" id="A0AA44CPF7"/>
<dbReference type="GO" id="GO:0046872">
    <property type="term" value="F:metal ion binding"/>
    <property type="evidence" value="ECO:0007669"/>
    <property type="project" value="UniProtKB-KW"/>
</dbReference>
<dbReference type="InterPro" id="IPR001431">
    <property type="entry name" value="Pept_M16_Zn_BS"/>
</dbReference>
<evidence type="ECO:0000259" key="10">
    <source>
        <dbReference type="Pfam" id="PF00675"/>
    </source>
</evidence>
<sequence>MTRILRYGSVAILLLLTGISVANAQEINSPAPEITEGKLANGLRYSLVPLAGQKGRVDIRLVVGAGSLDEESQQSGVAHMVEHMVFHSSKNYPQGVAEYLHQQGWVRAQHYNAMTNYERTSYLFSPPKGSKQLPEALAVLSQMAGDSNITQPELDRERQIVYEEWRSKLGVAERMNQQRIQAIRFASRYPERPVIGDEKNIRTLPATELKAFYQRWYVPGNMHLIITGDIDSNEVTQQITHYFAPLVSAPLPERHYYEPTLSPQLRVVRLQDSESGGSQVSWVYRFDESASRVAGYNGIYARLVDQIALTALTRQLRRQQEQLPPAVSSMVIRKSNIGRTTSALGIFAQVTPDGHRRGLTQIQTEIQRLQRYPISANDINDIKQELLETVASSNEREESRDFAAWVQKVSDTLVQDKPMISQKQINQWATMALSHIDADKVNARIQLWLSTPDRLVQFTVPGNAPFALPTAGAILRAEQHNQSIAITPPQPKPKTVAAPVLPVVNTSGRVVHKQDYPQQQVRVWSLSNGDRVVWLRSPQAGKKVWFTAVSGAGFMSPDLNPWQAQLASQLVQQSGPKGWSGEQFAAWRKQQGVSLSFNQEANALQISGQVDAAKLDDLLGLYNSLHQQPQIAPEVMKESLNSLLRMTARSADSVGDNKESLITQLRFGKAVFTRPTRAQLSAVSREDLLSQWQRSAAAPVTYYLLTDLDATQLQAKTERYLAGISRKTLAAAPAHSPLPGRREARNQWNVEPRSDLNVWSFTPLKWTPQQAVQVAIAQDLARKYLKTALRDDSLGIYRMRIDSTLADKTNRIETTMSFGSEPTRTDALLQQAEQVFAQLPSLITEQDVNAGVANFKRSQAARLSDPATQLRLLILSDENYGDPRYLSEVTSLAETITLAGVRTAAGQLYNPKNSVISIIQPQEKKGQSPANLTLSMEKQP</sequence>
<comment type="caution">
    <text evidence="12">The sequence shown here is derived from an EMBL/GenBank/DDBJ whole genome shotgun (WGS) entry which is preliminary data.</text>
</comment>
<dbReference type="InterPro" id="IPR007863">
    <property type="entry name" value="Peptidase_M16_C"/>
</dbReference>
<dbReference type="InterPro" id="IPR050626">
    <property type="entry name" value="Peptidase_M16"/>
</dbReference>
<dbReference type="PROSITE" id="PS00143">
    <property type="entry name" value="INSULINASE"/>
    <property type="match status" value="1"/>
</dbReference>
<dbReference type="Pfam" id="PF05193">
    <property type="entry name" value="Peptidase_M16_C"/>
    <property type="match status" value="1"/>
</dbReference>
<name>A0AA44CPF7_YERMO</name>
<dbReference type="Proteomes" id="UP000712947">
    <property type="component" value="Unassembled WGS sequence"/>
</dbReference>
<proteinExistence type="inferred from homology"/>
<protein>
    <submittedName>
        <fullName evidence="12">Insulinase family protein</fullName>
    </submittedName>
</protein>
<dbReference type="InterPro" id="IPR011765">
    <property type="entry name" value="Pept_M16_N"/>
</dbReference>
<keyword evidence="5" id="KW-0378">Hydrolase</keyword>
<evidence type="ECO:0000259" key="11">
    <source>
        <dbReference type="Pfam" id="PF05193"/>
    </source>
</evidence>
<feature type="chain" id="PRO_5041229444" evidence="9">
    <location>
        <begin position="25"/>
        <end position="940"/>
    </location>
</feature>
<organism evidence="12 13">
    <name type="scientific">Yersinia mollaretii</name>
    <dbReference type="NCBI Taxonomy" id="33060"/>
    <lineage>
        <taxon>Bacteria</taxon>
        <taxon>Pseudomonadati</taxon>
        <taxon>Pseudomonadota</taxon>
        <taxon>Gammaproteobacteria</taxon>
        <taxon>Enterobacterales</taxon>
        <taxon>Yersiniaceae</taxon>
        <taxon>Yersinia</taxon>
    </lineage>
</organism>
<keyword evidence="4" id="KW-0479">Metal-binding</keyword>